<feature type="compositionally biased region" description="Low complexity" evidence="1">
    <location>
        <begin position="456"/>
        <end position="473"/>
    </location>
</feature>
<organism evidence="2 3">
    <name type="scientific">Pleodorina starrii</name>
    <dbReference type="NCBI Taxonomy" id="330485"/>
    <lineage>
        <taxon>Eukaryota</taxon>
        <taxon>Viridiplantae</taxon>
        <taxon>Chlorophyta</taxon>
        <taxon>core chlorophytes</taxon>
        <taxon>Chlorophyceae</taxon>
        <taxon>CS clade</taxon>
        <taxon>Chlamydomonadales</taxon>
        <taxon>Volvocaceae</taxon>
        <taxon>Pleodorina</taxon>
    </lineage>
</organism>
<feature type="compositionally biased region" description="Low complexity" evidence="1">
    <location>
        <begin position="358"/>
        <end position="373"/>
    </location>
</feature>
<dbReference type="EMBL" id="BRXU01000024">
    <property type="protein sequence ID" value="GLC58875.1"/>
    <property type="molecule type" value="Genomic_DNA"/>
</dbReference>
<dbReference type="AlphaFoldDB" id="A0A9W6F7P8"/>
<dbReference type="Pfam" id="PF15669">
    <property type="entry name" value="CCDC24"/>
    <property type="match status" value="1"/>
</dbReference>
<dbReference type="InterPro" id="IPR031367">
    <property type="entry name" value="CCDC24"/>
</dbReference>
<accession>A0A9W6F7P8</accession>
<evidence type="ECO:0000313" key="2">
    <source>
        <dbReference type="EMBL" id="GLC58875.1"/>
    </source>
</evidence>
<feature type="compositionally biased region" description="Low complexity" evidence="1">
    <location>
        <begin position="554"/>
        <end position="569"/>
    </location>
</feature>
<evidence type="ECO:0000313" key="3">
    <source>
        <dbReference type="Proteomes" id="UP001165080"/>
    </source>
</evidence>
<comment type="caution">
    <text evidence="2">The sequence shown here is derived from an EMBL/GenBank/DDBJ whole genome shotgun (WGS) entry which is preliminary data.</text>
</comment>
<feature type="compositionally biased region" description="Gly residues" evidence="1">
    <location>
        <begin position="345"/>
        <end position="357"/>
    </location>
</feature>
<keyword evidence="3" id="KW-1185">Reference proteome</keyword>
<dbReference type="Proteomes" id="UP001165080">
    <property type="component" value="Unassembled WGS sequence"/>
</dbReference>
<feature type="compositionally biased region" description="Polar residues" evidence="1">
    <location>
        <begin position="198"/>
        <end position="209"/>
    </location>
</feature>
<feature type="region of interest" description="Disordered" evidence="1">
    <location>
        <begin position="330"/>
        <end position="375"/>
    </location>
</feature>
<evidence type="ECO:0000256" key="1">
    <source>
        <dbReference type="SAM" id="MobiDB-lite"/>
    </source>
</evidence>
<reference evidence="2 3" key="1">
    <citation type="journal article" date="2023" name="Commun. Biol.">
        <title>Reorganization of the ancestral sex-determining regions during the evolution of trioecy in Pleodorina starrii.</title>
        <authorList>
            <person name="Takahashi K."/>
            <person name="Suzuki S."/>
            <person name="Kawai-Toyooka H."/>
            <person name="Yamamoto K."/>
            <person name="Hamaji T."/>
            <person name="Ootsuki R."/>
            <person name="Yamaguchi H."/>
            <person name="Kawachi M."/>
            <person name="Higashiyama T."/>
            <person name="Nozaki H."/>
        </authorList>
    </citation>
    <scope>NUCLEOTIDE SEQUENCE [LARGE SCALE GENOMIC DNA]</scope>
    <source>
        <strain evidence="2 3">NIES-4479</strain>
    </source>
</reference>
<feature type="compositionally biased region" description="Low complexity" evidence="1">
    <location>
        <begin position="210"/>
        <end position="219"/>
    </location>
</feature>
<feature type="compositionally biased region" description="Low complexity" evidence="1">
    <location>
        <begin position="160"/>
        <end position="197"/>
    </location>
</feature>
<feature type="region of interest" description="Disordered" evidence="1">
    <location>
        <begin position="442"/>
        <end position="473"/>
    </location>
</feature>
<feature type="region of interest" description="Disordered" evidence="1">
    <location>
        <begin position="544"/>
        <end position="602"/>
    </location>
</feature>
<proteinExistence type="predicted"/>
<sequence>MDEQPCPSSNAQQLRVVQQPLWDVISLHLYPAERDEIRRALGSSLLDENESLFAEAGALADILGDVQLNTAALLARHTLCSNPQRSMVETEIRLLIERLHVSASTSPFGSSLVKERDPEALLPRSGRRDKALLDYVTTVAQIAETGGRPPSAGLPPRPPSTSVSASSRPGTSSRPPTALSASATSASISLPSPLSRPGTASPTLQGSRPSTASSAASSAATRYTDAPSVVAGVADKLNVSNIDAVREMLRTALLDERAALLEDIEYLQGLLDAEADLQVRAAAPPPSLAELRDYSSRLAAAVAHEEARVEHEVRVSAMFAAAEQHSSKAGRLRGMVDASRRPVSGGSGGGLGIGGGASASASPPGTARRSSVSGGLGSSVGIAVSGGGGGGGAQTLVVHGGDVDAVRQSQQRQLLPSGSCASAVAAGAPRAAQLAAVRQPGSGISGGTGVAATTVADPASPHRSARSPPAATAAAPVLRTAGSLPGPRLSISPSASACAEAAASHTKAADSNGQVSSAPVSARLLHSPSPGRLRAVCQSTVAGAMPPLMPLPQPQTQRQRQCGAQQQEQSPQLSNHSSRQPHSHRDKSPSLRASPSPARMPTVVASAAASSVLGSTETAAAASGAATAAAVRSVLPRSGSIGRASAAAAPAASATAAATAASIGSNHTARSNGRVSSAIAGEAARLGGGGGAVSSAVALAESYPTAVQPRALMGNKQSVVERLDEEVDKVKGGVAAILERYNIRPSTPSSAAGAEMATAMTNAVVAPPPAGSRGASGKV</sequence>
<dbReference type="PANTHER" id="PTHR28601:SF1">
    <property type="entry name" value="COILED-COIL DOMAIN-CONTAINING PROTEIN 24"/>
    <property type="match status" value="1"/>
</dbReference>
<dbReference type="OrthoDB" id="548304at2759"/>
<feature type="compositionally biased region" description="Low complexity" evidence="1">
    <location>
        <begin position="590"/>
        <end position="602"/>
    </location>
</feature>
<feature type="region of interest" description="Disordered" evidence="1">
    <location>
        <begin position="143"/>
        <end position="219"/>
    </location>
</feature>
<dbReference type="PANTHER" id="PTHR28601">
    <property type="entry name" value="COILED-COIL DOMAIN-CONTAINING PROTEIN 24"/>
    <property type="match status" value="1"/>
</dbReference>
<protein>
    <submittedName>
        <fullName evidence="2">Uncharacterized protein</fullName>
    </submittedName>
</protein>
<name>A0A9W6F7P8_9CHLO</name>
<gene>
    <name evidence="2" type="primary">PLEST011366</name>
    <name evidence="2" type="ORF">PLESTB_001410400</name>
</gene>
<feature type="region of interest" description="Disordered" evidence="1">
    <location>
        <begin position="506"/>
        <end position="528"/>
    </location>
</feature>